<evidence type="ECO:0000313" key="2">
    <source>
        <dbReference type="EMBL" id="MFC3002858.1"/>
    </source>
</evidence>
<organism evidence="2 3">
    <name type="scientific">Falsiroseomonas tokyonensis</name>
    <dbReference type="NCBI Taxonomy" id="430521"/>
    <lineage>
        <taxon>Bacteria</taxon>
        <taxon>Pseudomonadati</taxon>
        <taxon>Pseudomonadota</taxon>
        <taxon>Alphaproteobacteria</taxon>
        <taxon>Acetobacterales</taxon>
        <taxon>Roseomonadaceae</taxon>
        <taxon>Falsiroseomonas</taxon>
    </lineage>
</organism>
<protein>
    <submittedName>
        <fullName evidence="2">Uncharacterized protein</fullName>
    </submittedName>
</protein>
<name>A0ABV7BZU0_9PROT</name>
<evidence type="ECO:0000256" key="1">
    <source>
        <dbReference type="SAM" id="SignalP"/>
    </source>
</evidence>
<evidence type="ECO:0000313" key="3">
    <source>
        <dbReference type="Proteomes" id="UP001595420"/>
    </source>
</evidence>
<keyword evidence="3" id="KW-1185">Reference proteome</keyword>
<feature type="signal peptide" evidence="1">
    <location>
        <begin position="1"/>
        <end position="20"/>
    </location>
</feature>
<reference evidence="3" key="1">
    <citation type="journal article" date="2019" name="Int. J. Syst. Evol. Microbiol.">
        <title>The Global Catalogue of Microorganisms (GCM) 10K type strain sequencing project: providing services to taxonomists for standard genome sequencing and annotation.</title>
        <authorList>
            <consortium name="The Broad Institute Genomics Platform"/>
            <consortium name="The Broad Institute Genome Sequencing Center for Infectious Disease"/>
            <person name="Wu L."/>
            <person name="Ma J."/>
        </authorList>
    </citation>
    <scope>NUCLEOTIDE SEQUENCE [LARGE SCALE GENOMIC DNA]</scope>
    <source>
        <strain evidence="3">CGMCC 1.16855</strain>
    </source>
</reference>
<proteinExistence type="predicted"/>
<keyword evidence="1" id="KW-0732">Signal</keyword>
<dbReference type="Proteomes" id="UP001595420">
    <property type="component" value="Unassembled WGS sequence"/>
</dbReference>
<sequence length="118" mass="12689">MKRLLFTGFGLALLPAIAQARPCAEVLTLGVPFQERVAVGPSSPPTFLWKVTARNFTSTRQTMQIWLTGINNVTNPVDAARRQLLSPNGEITIALGRISGPQPTVGEMQAGIRTTCQG</sequence>
<dbReference type="EMBL" id="JBHRSB010000008">
    <property type="protein sequence ID" value="MFC3002858.1"/>
    <property type="molecule type" value="Genomic_DNA"/>
</dbReference>
<comment type="caution">
    <text evidence="2">The sequence shown here is derived from an EMBL/GenBank/DDBJ whole genome shotgun (WGS) entry which is preliminary data.</text>
</comment>
<dbReference type="RefSeq" id="WP_216839068.1">
    <property type="nucleotide sequence ID" value="NZ_JAFNJS010000008.1"/>
</dbReference>
<gene>
    <name evidence="2" type="ORF">ACFOD3_23360</name>
</gene>
<accession>A0ABV7BZU0</accession>
<feature type="chain" id="PRO_5045533956" evidence="1">
    <location>
        <begin position="21"/>
        <end position="118"/>
    </location>
</feature>